<organism evidence="2 3">
    <name type="scientific">Branchiibius hedensis</name>
    <dbReference type="NCBI Taxonomy" id="672460"/>
    <lineage>
        <taxon>Bacteria</taxon>
        <taxon>Bacillati</taxon>
        <taxon>Actinomycetota</taxon>
        <taxon>Actinomycetes</taxon>
        <taxon>Micrococcales</taxon>
        <taxon>Dermacoccaceae</taxon>
        <taxon>Branchiibius</taxon>
    </lineage>
</organism>
<gene>
    <name evidence="2" type="ORF">SAMN04489750_3848</name>
</gene>
<feature type="compositionally biased region" description="Low complexity" evidence="1">
    <location>
        <begin position="13"/>
        <end position="25"/>
    </location>
</feature>
<keyword evidence="3" id="KW-1185">Reference proteome</keyword>
<protein>
    <submittedName>
        <fullName evidence="2">Uncharacterized protein</fullName>
    </submittedName>
</protein>
<evidence type="ECO:0000256" key="1">
    <source>
        <dbReference type="SAM" id="MobiDB-lite"/>
    </source>
</evidence>
<proteinExistence type="predicted"/>
<dbReference type="EMBL" id="UESZ01000002">
    <property type="protein sequence ID" value="SSA59043.1"/>
    <property type="molecule type" value="Genomic_DNA"/>
</dbReference>
<sequence length="200" mass="20757">MFDVARQDAGDQPTAPAAPEPEAAPLGGLLRRVSEEREGVEPSTPQPRTDVPRPAAGGAVVAPRGQGGRPAGSDREPAGITVIPARVPASLYSGALDLVKGRGKPSWGQLVSWTCQDHSEAVLGAIAGLVEAAEGPRRLRGQNREGGPTTQVTARVTDEELEAVEALRASAADRAQRDVTRTLVVIGALQVATRQTNAVV</sequence>
<accession>A0A2Y9BMV9</accession>
<evidence type="ECO:0000313" key="2">
    <source>
        <dbReference type="EMBL" id="SSA59043.1"/>
    </source>
</evidence>
<reference evidence="3" key="1">
    <citation type="submission" date="2016-10" db="EMBL/GenBank/DDBJ databases">
        <authorList>
            <person name="Varghese N."/>
            <person name="Submissions S."/>
        </authorList>
    </citation>
    <scope>NUCLEOTIDE SEQUENCE [LARGE SCALE GENOMIC DNA]</scope>
    <source>
        <strain evidence="3">DSM 22951</strain>
    </source>
</reference>
<feature type="compositionally biased region" description="Low complexity" evidence="1">
    <location>
        <begin position="52"/>
        <end position="64"/>
    </location>
</feature>
<name>A0A2Y9BMV9_9MICO</name>
<evidence type="ECO:0000313" key="3">
    <source>
        <dbReference type="Proteomes" id="UP000250028"/>
    </source>
</evidence>
<dbReference type="AlphaFoldDB" id="A0A2Y9BMV9"/>
<dbReference type="Proteomes" id="UP000250028">
    <property type="component" value="Unassembled WGS sequence"/>
</dbReference>
<feature type="region of interest" description="Disordered" evidence="1">
    <location>
        <begin position="1"/>
        <end position="78"/>
    </location>
</feature>